<dbReference type="InterPro" id="IPR051091">
    <property type="entry name" value="O-Glucosyltr/Glycosyltrsf_90"/>
</dbReference>
<dbReference type="InterPro" id="IPR006598">
    <property type="entry name" value="CAP10"/>
</dbReference>
<dbReference type="EMBL" id="MN740664">
    <property type="protein sequence ID" value="QHS79876.1"/>
    <property type="molecule type" value="Genomic_DNA"/>
</dbReference>
<dbReference type="PANTHER" id="PTHR12203:SF35">
    <property type="entry name" value="PROTEIN O-GLUCOSYLTRANSFERASE 1"/>
    <property type="match status" value="1"/>
</dbReference>
<dbReference type="SMART" id="SM00672">
    <property type="entry name" value="CAP10"/>
    <property type="match status" value="1"/>
</dbReference>
<proteinExistence type="predicted"/>
<accession>A0A6C0AJR0</accession>
<dbReference type="GO" id="GO:0016740">
    <property type="term" value="F:transferase activity"/>
    <property type="evidence" value="ECO:0007669"/>
    <property type="project" value="UniProtKB-KW"/>
</dbReference>
<feature type="domain" description="Glycosyl transferase CAP10" evidence="2">
    <location>
        <begin position="294"/>
        <end position="516"/>
    </location>
</feature>
<evidence type="ECO:0000259" key="2">
    <source>
        <dbReference type="SMART" id="SM00672"/>
    </source>
</evidence>
<name>A0A6C0AJR0_9ZZZZ</name>
<dbReference type="PANTHER" id="PTHR12203">
    <property type="entry name" value="KDEL LYS-ASP-GLU-LEU CONTAINING - RELATED"/>
    <property type="match status" value="1"/>
</dbReference>
<dbReference type="AlphaFoldDB" id="A0A6C0AJR0"/>
<dbReference type="Pfam" id="PF05686">
    <property type="entry name" value="Glyco_transf_90"/>
    <property type="match status" value="1"/>
</dbReference>
<keyword evidence="1" id="KW-0808">Transferase</keyword>
<evidence type="ECO:0000313" key="3">
    <source>
        <dbReference type="EMBL" id="QHS79876.1"/>
    </source>
</evidence>
<reference evidence="3" key="1">
    <citation type="journal article" date="2020" name="Nature">
        <title>Giant virus diversity and host interactions through global metagenomics.</title>
        <authorList>
            <person name="Schulz F."/>
            <person name="Roux S."/>
            <person name="Paez-Espino D."/>
            <person name="Jungbluth S."/>
            <person name="Walsh D.A."/>
            <person name="Denef V.J."/>
            <person name="McMahon K.D."/>
            <person name="Konstantinidis K.T."/>
            <person name="Eloe-Fadrosh E.A."/>
            <person name="Kyrpides N.C."/>
            <person name="Woyke T."/>
        </authorList>
    </citation>
    <scope>NUCLEOTIDE SEQUENCE</scope>
    <source>
        <strain evidence="3">GVMAG-S-1035375-24</strain>
    </source>
</reference>
<sequence>MTVTFVTAFLDLREDRPKDRATDVRFELFKQLNATGIRLHVFVSPEFRARLPPIHDGVVETISLEELDLYSISPLGIPDTRSDVHDTRNFLILMNAKIEFIMRAIRSGQHSSSHYAWVDFNLYHVLHDPGSADELRALSTGYIPPTCLFFPGCWPRGVTWDTVNWRFCGGFFLGDRNSLTRLYEFYCIEYPKLPKLTWEVNVWAYFESLGFHFDWYQADHNPSIINIPRAVVCDPPGIPHAWASYDQRLIIGGSIYRYVLECIRPHAITAIFPQTDGILADDEYHRTMTSLGRIETVVRPGREYAGLEALAHPTTRPLVCLYATHGFTSKSMILLPWDDMAFENGLSFPQRSWSEKIQTVMWRGGSSGFHRPSVRMRVVETLFGVPNTDVRFVPGGWPVNDNVIPSEHFADKSLLGPDAHSRYKYVLIIDGNTQASNGHWGFAIGSVPILITHPESRWWFKSELIPMVNYVPIKYDLTDLVEKIEWLVTHDDEARVIAENALKMSRRVFSPAFQRGYINNRIRQIAQQDH</sequence>
<organism evidence="3">
    <name type="scientific">viral metagenome</name>
    <dbReference type="NCBI Taxonomy" id="1070528"/>
    <lineage>
        <taxon>unclassified sequences</taxon>
        <taxon>metagenomes</taxon>
        <taxon>organismal metagenomes</taxon>
    </lineage>
</organism>
<evidence type="ECO:0000256" key="1">
    <source>
        <dbReference type="ARBA" id="ARBA00022679"/>
    </source>
</evidence>
<protein>
    <recommendedName>
        <fullName evidence="2">Glycosyl transferase CAP10 domain-containing protein</fullName>
    </recommendedName>
</protein>